<reference evidence="1 2" key="1">
    <citation type="submission" date="2024-03" db="EMBL/GenBank/DDBJ databases">
        <title>Mouse gut bacterial collection (mGBC) of GemPharmatech.</title>
        <authorList>
            <person name="He Y."/>
            <person name="Dong L."/>
            <person name="Wu D."/>
            <person name="Gao X."/>
            <person name="Lin Z."/>
        </authorList>
    </citation>
    <scope>NUCLEOTIDE SEQUENCE [LARGE SCALE GENOMIC DNA]</scope>
    <source>
        <strain evidence="1 2">20-218</strain>
    </source>
</reference>
<sequence>MSEIDMNKIVGTSFEDMTISEMMQVQGSGDVEARTTPACLYSLFVTANVSSAGCIGATAGIIYSIVRC</sequence>
<dbReference type="Pfam" id="PF16934">
    <property type="entry name" value="Mersacidin"/>
    <property type="match status" value="1"/>
</dbReference>
<keyword evidence="2" id="KW-1185">Reference proteome</keyword>
<organism evidence="1 2">
    <name type="scientific">Lactococcus muris</name>
    <dbReference type="NCBI Taxonomy" id="2941330"/>
    <lineage>
        <taxon>Bacteria</taxon>
        <taxon>Bacillati</taxon>
        <taxon>Bacillota</taxon>
        <taxon>Bacilli</taxon>
        <taxon>Lactobacillales</taxon>
        <taxon>Streptococcaceae</taxon>
        <taxon>Lactococcus</taxon>
    </lineage>
</organism>
<dbReference type="EMBL" id="JBCLSQ010000013">
    <property type="protein sequence ID" value="MEY8538075.1"/>
    <property type="molecule type" value="Genomic_DNA"/>
</dbReference>
<evidence type="ECO:0000313" key="2">
    <source>
        <dbReference type="Proteomes" id="UP001565242"/>
    </source>
</evidence>
<comment type="caution">
    <text evidence="1">The sequence shown here is derived from an EMBL/GenBank/DDBJ whole genome shotgun (WGS) entry which is preliminary data.</text>
</comment>
<name>A0ABV4DD24_9LACT</name>
<accession>A0ABV4DD24</accession>
<dbReference type="InterPro" id="IPR027632">
    <property type="entry name" value="Lant_2_A2"/>
</dbReference>
<protein>
    <submittedName>
        <fullName evidence="1">Lichenicidin A2 family type 2 lantibiotic</fullName>
    </submittedName>
</protein>
<dbReference type="RefSeq" id="WP_202231257.1">
    <property type="nucleotide sequence ID" value="NZ_BAAFQO010000011.1"/>
</dbReference>
<gene>
    <name evidence="1" type="ORF">AALM99_06435</name>
</gene>
<dbReference type="Proteomes" id="UP001565242">
    <property type="component" value="Unassembled WGS sequence"/>
</dbReference>
<evidence type="ECO:0000313" key="1">
    <source>
        <dbReference type="EMBL" id="MEY8538075.1"/>
    </source>
</evidence>
<dbReference type="NCBIfam" id="TIGR03893">
    <property type="entry name" value="lant_SP_1948"/>
    <property type="match status" value="1"/>
</dbReference>
<proteinExistence type="predicted"/>